<protein>
    <submittedName>
        <fullName evidence="1">Uncharacterized protein</fullName>
    </submittedName>
</protein>
<dbReference type="AlphaFoldDB" id="A0A0F9C590"/>
<comment type="caution">
    <text evidence="1">The sequence shown here is derived from an EMBL/GenBank/DDBJ whole genome shotgun (WGS) entry which is preliminary data.</text>
</comment>
<accession>A0A0F9C590</accession>
<proteinExistence type="predicted"/>
<evidence type="ECO:0000313" key="1">
    <source>
        <dbReference type="EMBL" id="KKL21462.1"/>
    </source>
</evidence>
<name>A0A0F9C590_9ZZZZ</name>
<gene>
    <name evidence="1" type="ORF">LCGC14_2445260</name>
</gene>
<reference evidence="1" key="1">
    <citation type="journal article" date="2015" name="Nature">
        <title>Complex archaea that bridge the gap between prokaryotes and eukaryotes.</title>
        <authorList>
            <person name="Spang A."/>
            <person name="Saw J.H."/>
            <person name="Jorgensen S.L."/>
            <person name="Zaremba-Niedzwiedzka K."/>
            <person name="Martijn J."/>
            <person name="Lind A.E."/>
            <person name="van Eijk R."/>
            <person name="Schleper C."/>
            <person name="Guy L."/>
            <person name="Ettema T.J."/>
        </authorList>
    </citation>
    <scope>NUCLEOTIDE SEQUENCE</scope>
</reference>
<sequence>QQAIIEMARDDAAEEKQFLADIKAGKYRKERENRWRG</sequence>
<feature type="non-terminal residue" evidence="1">
    <location>
        <position position="1"/>
    </location>
</feature>
<dbReference type="EMBL" id="LAZR01037722">
    <property type="protein sequence ID" value="KKL21462.1"/>
    <property type="molecule type" value="Genomic_DNA"/>
</dbReference>
<organism evidence="1">
    <name type="scientific">marine sediment metagenome</name>
    <dbReference type="NCBI Taxonomy" id="412755"/>
    <lineage>
        <taxon>unclassified sequences</taxon>
        <taxon>metagenomes</taxon>
        <taxon>ecological metagenomes</taxon>
    </lineage>
</organism>